<dbReference type="Pfam" id="PF12884">
    <property type="entry name" value="TORC_N"/>
    <property type="match status" value="1"/>
</dbReference>
<feature type="domain" description="Transducer of regulated CREB activity N-terminal" evidence="2">
    <location>
        <begin position="11"/>
        <end position="44"/>
    </location>
</feature>
<reference evidence="3 4" key="1">
    <citation type="submission" date="2019-01" db="EMBL/GenBank/DDBJ databases">
        <title>Draft Genome and Complete Hox-Cluster Characterization of the Sterlet Sturgeon (Acipenser ruthenus).</title>
        <authorList>
            <person name="Wei Q."/>
        </authorList>
    </citation>
    <scope>NUCLEOTIDE SEQUENCE [LARGE SCALE GENOMIC DNA]</scope>
    <source>
        <strain evidence="3">WHYD16114868_AA</strain>
        <tissue evidence="3">Blood</tissue>
    </source>
</reference>
<evidence type="ECO:0000313" key="4">
    <source>
        <dbReference type="Proteomes" id="UP000289886"/>
    </source>
</evidence>
<dbReference type="InterPro" id="IPR000593">
    <property type="entry name" value="RasGAP_C"/>
</dbReference>
<evidence type="ECO:0000259" key="2">
    <source>
        <dbReference type="Pfam" id="PF12884"/>
    </source>
</evidence>
<proteinExistence type="predicted"/>
<feature type="domain" description="RasGAP protein C-terminal" evidence="1">
    <location>
        <begin position="78"/>
        <end position="163"/>
    </location>
</feature>
<protein>
    <submittedName>
        <fullName evidence="3">Ras GTPase-activating-like protein IQGAP1</fullName>
    </submittedName>
</protein>
<dbReference type="GO" id="GO:0005634">
    <property type="term" value="C:nucleus"/>
    <property type="evidence" value="ECO:0007669"/>
    <property type="project" value="TreeGrafter"/>
</dbReference>
<name>A0A444UX81_ACIRT</name>
<dbReference type="GO" id="GO:0010761">
    <property type="term" value="P:fibroblast migration"/>
    <property type="evidence" value="ECO:0007669"/>
    <property type="project" value="TreeGrafter"/>
</dbReference>
<evidence type="ECO:0000313" key="3">
    <source>
        <dbReference type="EMBL" id="RXM92791.1"/>
    </source>
</evidence>
<organism evidence="3 4">
    <name type="scientific">Acipenser ruthenus</name>
    <name type="common">Sterlet sturgeon</name>
    <dbReference type="NCBI Taxonomy" id="7906"/>
    <lineage>
        <taxon>Eukaryota</taxon>
        <taxon>Metazoa</taxon>
        <taxon>Chordata</taxon>
        <taxon>Craniata</taxon>
        <taxon>Vertebrata</taxon>
        <taxon>Euteleostomi</taxon>
        <taxon>Actinopterygii</taxon>
        <taxon>Chondrostei</taxon>
        <taxon>Acipenseriformes</taxon>
        <taxon>Acipenseridae</taxon>
        <taxon>Acipenser</taxon>
    </lineage>
</organism>
<dbReference type="GO" id="GO:0005938">
    <property type="term" value="C:cell cortex"/>
    <property type="evidence" value="ECO:0007669"/>
    <property type="project" value="TreeGrafter"/>
</dbReference>
<sequence>MAGSPGSGGTNPRKFSEKIALHNQKQAEETRAFEQLMTDITLSRDLLQLQYEGVAVMKLFDRATVNVNLLIFLLNKKFYGKQRRKAELVKLQQTNGALNSKSSFYAVQIDYYNQYIKTCMDNLASKGKVSKKPGQVKKSKQVSQKYTAARLHEKGVLMEIEDLQTNHAPTRVRYLASRNFFSRLGRSWLRLRRNHRSTCRTEQPVFLHSASTSAWTGERHTH</sequence>
<dbReference type="PANTHER" id="PTHR14149">
    <property type="entry name" value="RAS GTPASE-ACTIVATING PROTEIN WITH IQ MOTIF"/>
    <property type="match status" value="1"/>
</dbReference>
<dbReference type="GO" id="GO:0051289">
    <property type="term" value="P:protein homotetramerization"/>
    <property type="evidence" value="ECO:0007669"/>
    <property type="project" value="InterPro"/>
</dbReference>
<evidence type="ECO:0000259" key="1">
    <source>
        <dbReference type="Pfam" id="PF03836"/>
    </source>
</evidence>
<gene>
    <name evidence="3" type="ORF">EOD39_19756</name>
</gene>
<dbReference type="GO" id="GO:0051015">
    <property type="term" value="F:actin filament binding"/>
    <property type="evidence" value="ECO:0007669"/>
    <property type="project" value="TreeGrafter"/>
</dbReference>
<comment type="caution">
    <text evidence="3">The sequence shown here is derived from an EMBL/GenBank/DDBJ whole genome shotgun (WGS) entry which is preliminary data.</text>
</comment>
<dbReference type="GO" id="GO:0007173">
    <property type="term" value="P:epidermal growth factor receptor signaling pathway"/>
    <property type="evidence" value="ECO:0007669"/>
    <property type="project" value="TreeGrafter"/>
</dbReference>
<accession>A0A444UX81</accession>
<dbReference type="EMBL" id="SCEB01005651">
    <property type="protein sequence ID" value="RXM92791.1"/>
    <property type="molecule type" value="Genomic_DNA"/>
</dbReference>
<dbReference type="AlphaFoldDB" id="A0A444UX81"/>
<keyword evidence="4" id="KW-1185">Reference proteome</keyword>
<dbReference type="SUPFAM" id="SSF143885">
    <property type="entry name" value="RGC domain-like"/>
    <property type="match status" value="1"/>
</dbReference>
<dbReference type="Proteomes" id="UP000289886">
    <property type="component" value="Unassembled WGS sequence"/>
</dbReference>
<dbReference type="GO" id="GO:1903479">
    <property type="term" value="P:mitotic actomyosin contractile ring assembly actin filament organization"/>
    <property type="evidence" value="ECO:0007669"/>
    <property type="project" value="TreeGrafter"/>
</dbReference>
<dbReference type="Pfam" id="PF03836">
    <property type="entry name" value="RasGAP_C"/>
    <property type="match status" value="1"/>
</dbReference>
<dbReference type="GO" id="GO:0005516">
    <property type="term" value="F:calmodulin binding"/>
    <property type="evidence" value="ECO:0007669"/>
    <property type="project" value="TreeGrafter"/>
</dbReference>
<dbReference type="GO" id="GO:0005096">
    <property type="term" value="F:GTPase activator activity"/>
    <property type="evidence" value="ECO:0007669"/>
    <property type="project" value="TreeGrafter"/>
</dbReference>
<dbReference type="InterPro" id="IPR024783">
    <property type="entry name" value="TORC_N"/>
</dbReference>
<dbReference type="GO" id="GO:0008140">
    <property type="term" value="F:cAMP response element binding protein binding"/>
    <property type="evidence" value="ECO:0007669"/>
    <property type="project" value="InterPro"/>
</dbReference>
<dbReference type="PANTHER" id="PTHR14149:SF15">
    <property type="entry name" value="RAS GTPASE-ACTIVATING-LIKE PROTEIN IQGAP1"/>
    <property type="match status" value="1"/>
</dbReference>